<dbReference type="InterPro" id="IPR050312">
    <property type="entry name" value="IolE/XylAMocC-like"/>
</dbReference>
<feature type="domain" description="Xylose isomerase-like TIM barrel" evidence="1">
    <location>
        <begin position="55"/>
        <end position="290"/>
    </location>
</feature>
<dbReference type="PANTHER" id="PTHR12110:SF53">
    <property type="entry name" value="BLR5974 PROTEIN"/>
    <property type="match status" value="1"/>
</dbReference>
<keyword evidence="2" id="KW-0413">Isomerase</keyword>
<proteinExistence type="predicted"/>
<dbReference type="Gene3D" id="3.20.20.150">
    <property type="entry name" value="Divalent-metal-dependent TIM barrel enzymes"/>
    <property type="match status" value="1"/>
</dbReference>
<dbReference type="InterPro" id="IPR036237">
    <property type="entry name" value="Xyl_isomerase-like_sf"/>
</dbReference>
<evidence type="ECO:0000259" key="1">
    <source>
        <dbReference type="Pfam" id="PF01261"/>
    </source>
</evidence>
<dbReference type="RefSeq" id="WP_229838063.1">
    <property type="nucleotide sequence ID" value="NZ_BMYZ01000004.1"/>
</dbReference>
<sequence length="301" mass="33396">MSSGTLSSMSALAELPQKFHFELSLAQWSLHKAFFSKEISPLDFPVIARKTYDIGAVEYVNQFFLDKAKDKVFLTELKKRCEDNGVVSSLIMIDKEPELSSPDPKERAAGVEGHKKWIDAAKFLGCTAIRINLHGNGTLEQWTQGSVESLRKLSAIGKPLGIKILVENHGGFSSSGKNMSEVMRLANDANIGTMPDFGNFCIRREVAGDLWKSACVEQYDIYQGVAEMMPYAGAFSAKSFNFDEQGNESGIDFLAMFKIMRASKYRGYVGIEYEGEKLSEDAGIRATKKLIEKVRAQLSNS</sequence>
<dbReference type="InterPro" id="IPR013022">
    <property type="entry name" value="Xyl_isomerase-like_TIM-brl"/>
</dbReference>
<keyword evidence="3" id="KW-1185">Reference proteome</keyword>
<dbReference type="GO" id="GO:0016853">
    <property type="term" value="F:isomerase activity"/>
    <property type="evidence" value="ECO:0007669"/>
    <property type="project" value="UniProtKB-KW"/>
</dbReference>
<dbReference type="EMBL" id="BMYZ01000004">
    <property type="protein sequence ID" value="GGY85891.1"/>
    <property type="molecule type" value="Genomic_DNA"/>
</dbReference>
<gene>
    <name evidence="2" type="ORF">GCM10011613_33610</name>
</gene>
<dbReference type="Pfam" id="PF01261">
    <property type="entry name" value="AP_endonuc_2"/>
    <property type="match status" value="1"/>
</dbReference>
<name>A0ABQ3B9H3_9GAMM</name>
<dbReference type="Proteomes" id="UP000619761">
    <property type="component" value="Unassembled WGS sequence"/>
</dbReference>
<dbReference type="PANTHER" id="PTHR12110">
    <property type="entry name" value="HYDROXYPYRUVATE ISOMERASE"/>
    <property type="match status" value="1"/>
</dbReference>
<organism evidence="2 3">
    <name type="scientific">Cellvibrio zantedeschiae</name>
    <dbReference type="NCBI Taxonomy" id="1237077"/>
    <lineage>
        <taxon>Bacteria</taxon>
        <taxon>Pseudomonadati</taxon>
        <taxon>Pseudomonadota</taxon>
        <taxon>Gammaproteobacteria</taxon>
        <taxon>Cellvibrionales</taxon>
        <taxon>Cellvibrionaceae</taxon>
        <taxon>Cellvibrio</taxon>
    </lineage>
</organism>
<comment type="caution">
    <text evidence="2">The sequence shown here is derived from an EMBL/GenBank/DDBJ whole genome shotgun (WGS) entry which is preliminary data.</text>
</comment>
<evidence type="ECO:0000313" key="2">
    <source>
        <dbReference type="EMBL" id="GGY85891.1"/>
    </source>
</evidence>
<reference evidence="3" key="1">
    <citation type="journal article" date="2019" name="Int. J. Syst. Evol. Microbiol.">
        <title>The Global Catalogue of Microorganisms (GCM) 10K type strain sequencing project: providing services to taxonomists for standard genome sequencing and annotation.</title>
        <authorList>
            <consortium name="The Broad Institute Genomics Platform"/>
            <consortium name="The Broad Institute Genome Sequencing Center for Infectious Disease"/>
            <person name="Wu L."/>
            <person name="Ma J."/>
        </authorList>
    </citation>
    <scope>NUCLEOTIDE SEQUENCE [LARGE SCALE GENOMIC DNA]</scope>
    <source>
        <strain evidence="3">KCTC 32239</strain>
    </source>
</reference>
<accession>A0ABQ3B9H3</accession>
<evidence type="ECO:0000313" key="3">
    <source>
        <dbReference type="Proteomes" id="UP000619761"/>
    </source>
</evidence>
<protein>
    <submittedName>
        <fullName evidence="2">Xylose isomerase</fullName>
    </submittedName>
</protein>
<dbReference type="SUPFAM" id="SSF51658">
    <property type="entry name" value="Xylose isomerase-like"/>
    <property type="match status" value="1"/>
</dbReference>